<organism evidence="3 4">
    <name type="scientific">Gordonia crocea</name>
    <dbReference type="NCBI Taxonomy" id="589162"/>
    <lineage>
        <taxon>Bacteria</taxon>
        <taxon>Bacillati</taxon>
        <taxon>Actinomycetota</taxon>
        <taxon>Actinomycetes</taxon>
        <taxon>Mycobacteriales</taxon>
        <taxon>Gordoniaceae</taxon>
        <taxon>Gordonia</taxon>
    </lineage>
</organism>
<dbReference type="EMBL" id="BJOU01000001">
    <property type="protein sequence ID" value="GED96701.1"/>
    <property type="molecule type" value="Genomic_DNA"/>
</dbReference>
<comment type="caution">
    <text evidence="3">The sequence shown here is derived from an EMBL/GenBank/DDBJ whole genome shotgun (WGS) entry which is preliminary data.</text>
</comment>
<dbReference type="Proteomes" id="UP000444980">
    <property type="component" value="Unassembled WGS sequence"/>
</dbReference>
<evidence type="ECO:0000259" key="2">
    <source>
        <dbReference type="Pfam" id="PF03435"/>
    </source>
</evidence>
<dbReference type="Gene3D" id="3.40.50.720">
    <property type="entry name" value="NAD(P)-binding Rossmann-like Domain"/>
    <property type="match status" value="1"/>
</dbReference>
<dbReference type="InterPro" id="IPR051276">
    <property type="entry name" value="Saccharopine_DH-like_oxidrdct"/>
</dbReference>
<name>A0A7M3SVM7_9ACTN</name>
<dbReference type="OrthoDB" id="4369409at2"/>
<feature type="domain" description="Saccharopine dehydrogenase NADP binding" evidence="2">
    <location>
        <begin position="17"/>
        <end position="143"/>
    </location>
</feature>
<evidence type="ECO:0000313" key="3">
    <source>
        <dbReference type="EMBL" id="GED96701.1"/>
    </source>
</evidence>
<keyword evidence="4" id="KW-1185">Reference proteome</keyword>
<dbReference type="InterPro" id="IPR036291">
    <property type="entry name" value="NAD(P)-bd_dom_sf"/>
</dbReference>
<feature type="region of interest" description="Disordered" evidence="1">
    <location>
        <begin position="216"/>
        <end position="236"/>
    </location>
</feature>
<evidence type="ECO:0000313" key="4">
    <source>
        <dbReference type="Proteomes" id="UP000444980"/>
    </source>
</evidence>
<dbReference type="PANTHER" id="PTHR12286">
    <property type="entry name" value="SACCHAROPINE DEHYDROGENASE-LIKE OXIDOREDUCTASE"/>
    <property type="match status" value="1"/>
</dbReference>
<protein>
    <recommendedName>
        <fullName evidence="2">Saccharopine dehydrogenase NADP binding domain-containing protein</fullName>
    </recommendedName>
</protein>
<dbReference type="GO" id="GO:0009247">
    <property type="term" value="P:glycolipid biosynthetic process"/>
    <property type="evidence" value="ECO:0007669"/>
    <property type="project" value="TreeGrafter"/>
</dbReference>
<dbReference type="SUPFAM" id="SSF51735">
    <property type="entry name" value="NAD(P)-binding Rossmann-fold domains"/>
    <property type="match status" value="1"/>
</dbReference>
<dbReference type="Pfam" id="PF03435">
    <property type="entry name" value="Sacchrp_dh_NADP"/>
    <property type="match status" value="1"/>
</dbReference>
<feature type="compositionally biased region" description="Basic and acidic residues" evidence="1">
    <location>
        <begin position="216"/>
        <end position="226"/>
    </location>
</feature>
<dbReference type="RefSeq" id="WP_161926134.1">
    <property type="nucleotide sequence ID" value="NZ_BJOU01000001.1"/>
</dbReference>
<dbReference type="GO" id="GO:0005886">
    <property type="term" value="C:plasma membrane"/>
    <property type="evidence" value="ECO:0007669"/>
    <property type="project" value="TreeGrafter"/>
</dbReference>
<gene>
    <name evidence="3" type="ORF">nbrc107697_07400</name>
</gene>
<dbReference type="PANTHER" id="PTHR12286:SF5">
    <property type="entry name" value="SACCHAROPINE DEHYDROGENASE-LIKE OXIDOREDUCTASE"/>
    <property type="match status" value="1"/>
</dbReference>
<sequence length="448" mass="47577">MKNATHTEDDRDWQYDIVLFGATGYVGGLTAREMARTAPPGARIALAGRDRGRLAQVADACRREGAAFDTMIVDVERPETVAAMAASTTVVVTTVGPYTQHGAAVVRACAEAGTDYADLTGEPLFVRDSITRFSGAAEASGARIVHSCGFDSVPSDLLVALLGEAARADGEGELTETTLVVRRIRGGVSGGTAASGLAHAVTMAWNPEARRAARDPYTHSHCRGEEPDLGPQSDGQLVRLTDVDPDLRGWAGGFFMAPHNSRVVRRSNTLTDWSYGRGFAYREVMAMPGGALGAIPAAAMALGLSGAMYRTVTVLRLMPAALLRALAPRRGSGPSERARSRGHFAFETYTRTTRGARYRATFAMRGDPGYAATAVILAQAGFALAFDRGRLCVDGGVLTPAVAMAKPLTQRLVDRGVDLRIDRLADNPIRPASPETAVHLKEKEISHG</sequence>
<dbReference type="InterPro" id="IPR005097">
    <property type="entry name" value="Sacchrp_dh_NADP-bd"/>
</dbReference>
<proteinExistence type="predicted"/>
<accession>A0A7M3SVM7</accession>
<evidence type="ECO:0000256" key="1">
    <source>
        <dbReference type="SAM" id="MobiDB-lite"/>
    </source>
</evidence>
<dbReference type="AlphaFoldDB" id="A0A7M3SVM7"/>
<reference evidence="4" key="1">
    <citation type="submission" date="2019-06" db="EMBL/GenBank/DDBJ databases">
        <title>Gordonia isolated from sludge of a wastewater treatment plant.</title>
        <authorList>
            <person name="Tamura T."/>
            <person name="Aoyama K."/>
            <person name="Kang Y."/>
            <person name="Saito S."/>
            <person name="Akiyama N."/>
            <person name="Yazawa K."/>
            <person name="Gonoi T."/>
            <person name="Mikami Y."/>
        </authorList>
    </citation>
    <scope>NUCLEOTIDE SEQUENCE [LARGE SCALE GENOMIC DNA]</scope>
    <source>
        <strain evidence="4">NBRC 107697</strain>
    </source>
</reference>